<name>A0ABZ0U1A6_9FIRM</name>
<reference evidence="1 2" key="1">
    <citation type="submission" date="2023-12" db="EMBL/GenBank/DDBJ databases">
        <authorList>
            <person name="Manesh M.J.H."/>
            <person name="Bing R.G."/>
            <person name="Willard D.J."/>
            <person name="Kelly R.M."/>
        </authorList>
    </citation>
    <scope>NUCLEOTIDE SEQUENCE [LARGE SCALE GENOMIC DNA]</scope>
    <source>
        <strain evidence="1 2">DSM 8977</strain>
    </source>
</reference>
<accession>A0ABZ0U1A6</accession>
<dbReference type="Proteomes" id="UP001322744">
    <property type="component" value="Chromosome"/>
</dbReference>
<keyword evidence="2" id="KW-1185">Reference proteome</keyword>
<evidence type="ECO:0000313" key="1">
    <source>
        <dbReference type="EMBL" id="WPX08204.1"/>
    </source>
</evidence>
<sequence length="107" mass="12366">MAKELPGTITIDGIECELVWKTHSTIRRATRKIPEEKILELLQISPEILDYPHCTEIIIQAKWFAPVVIVKCTSKGNIRIHLKTVIDKPDVKPKYPTDVIIDKRFFE</sequence>
<organism evidence="1 2">
    <name type="scientific">Anaerocellum danielii</name>
    <dbReference type="NCBI Taxonomy" id="1387557"/>
    <lineage>
        <taxon>Bacteria</taxon>
        <taxon>Bacillati</taxon>
        <taxon>Bacillota</taxon>
        <taxon>Bacillota incertae sedis</taxon>
        <taxon>Caldicellulosiruptorales</taxon>
        <taxon>Caldicellulosiruptoraceae</taxon>
        <taxon>Anaerocellum</taxon>
    </lineage>
</organism>
<proteinExistence type="predicted"/>
<protein>
    <submittedName>
        <fullName evidence="1">Uncharacterized protein</fullName>
    </submittedName>
</protein>
<evidence type="ECO:0000313" key="2">
    <source>
        <dbReference type="Proteomes" id="UP001322744"/>
    </source>
</evidence>
<gene>
    <name evidence="1" type="ORF">SOJ16_002070</name>
</gene>
<dbReference type="RefSeq" id="WP_045175494.1">
    <property type="nucleotide sequence ID" value="NZ_CP139957.1"/>
</dbReference>
<dbReference type="EMBL" id="CP139957">
    <property type="protein sequence ID" value="WPX08204.1"/>
    <property type="molecule type" value="Genomic_DNA"/>
</dbReference>